<dbReference type="EMBL" id="BAAALD010000011">
    <property type="protein sequence ID" value="GAA1076881.1"/>
    <property type="molecule type" value="Genomic_DNA"/>
</dbReference>
<dbReference type="CDD" id="cd02205">
    <property type="entry name" value="CBS_pair_SF"/>
    <property type="match status" value="1"/>
</dbReference>
<dbReference type="PROSITE" id="PS51371">
    <property type="entry name" value="CBS"/>
    <property type="match status" value="1"/>
</dbReference>
<evidence type="ECO:0000313" key="4">
    <source>
        <dbReference type="Proteomes" id="UP001499987"/>
    </source>
</evidence>
<evidence type="ECO:0000259" key="2">
    <source>
        <dbReference type="PROSITE" id="PS51371"/>
    </source>
</evidence>
<dbReference type="InterPro" id="IPR046342">
    <property type="entry name" value="CBS_dom_sf"/>
</dbReference>
<dbReference type="RefSeq" id="WP_344622982.1">
    <property type="nucleotide sequence ID" value="NZ_BAAALD010000011.1"/>
</dbReference>
<keyword evidence="1" id="KW-0129">CBS domain</keyword>
<dbReference type="SUPFAM" id="SSF54631">
    <property type="entry name" value="CBS-domain pair"/>
    <property type="match status" value="1"/>
</dbReference>
<name>A0ABP4DXX8_9ACTN</name>
<gene>
    <name evidence="3" type="ORF">GCM10009663_18120</name>
</gene>
<dbReference type="Pfam" id="PF00571">
    <property type="entry name" value="CBS"/>
    <property type="match status" value="1"/>
</dbReference>
<reference evidence="4" key="1">
    <citation type="journal article" date="2019" name="Int. J. Syst. Evol. Microbiol.">
        <title>The Global Catalogue of Microorganisms (GCM) 10K type strain sequencing project: providing services to taxonomists for standard genome sequencing and annotation.</title>
        <authorList>
            <consortium name="The Broad Institute Genomics Platform"/>
            <consortium name="The Broad Institute Genome Sequencing Center for Infectious Disease"/>
            <person name="Wu L."/>
            <person name="Ma J."/>
        </authorList>
    </citation>
    <scope>NUCLEOTIDE SEQUENCE [LARGE SCALE GENOMIC DNA]</scope>
    <source>
        <strain evidence="4">JCM 13002</strain>
    </source>
</reference>
<dbReference type="Gene3D" id="3.10.580.10">
    <property type="entry name" value="CBS-domain"/>
    <property type="match status" value="1"/>
</dbReference>
<keyword evidence="4" id="KW-1185">Reference proteome</keyword>
<organism evidence="3 4">
    <name type="scientific">Kitasatospora arboriphila</name>
    <dbReference type="NCBI Taxonomy" id="258052"/>
    <lineage>
        <taxon>Bacteria</taxon>
        <taxon>Bacillati</taxon>
        <taxon>Actinomycetota</taxon>
        <taxon>Actinomycetes</taxon>
        <taxon>Kitasatosporales</taxon>
        <taxon>Streptomycetaceae</taxon>
        <taxon>Kitasatospora</taxon>
    </lineage>
</organism>
<comment type="caution">
    <text evidence="3">The sequence shown here is derived from an EMBL/GenBank/DDBJ whole genome shotgun (WGS) entry which is preliminary data.</text>
</comment>
<dbReference type="InterPro" id="IPR000644">
    <property type="entry name" value="CBS_dom"/>
</dbReference>
<feature type="domain" description="CBS" evidence="2">
    <location>
        <begin position="88"/>
        <end position="144"/>
    </location>
</feature>
<dbReference type="Proteomes" id="UP001499987">
    <property type="component" value="Unassembled WGS sequence"/>
</dbReference>
<accession>A0ABP4DXX8</accession>
<protein>
    <recommendedName>
        <fullName evidence="2">CBS domain-containing protein</fullName>
    </recommendedName>
</protein>
<proteinExistence type="predicted"/>
<sequence>MTAKKHPTVPDAVENRRLTVADAMEPCGPRITGGAGLEQAERLLTDTGAAYLSVCTDDGRCQGLVTLASLAPFLACTWYTAHSQVSDATRHREPFAWPTLSLSLAAATMHVRRLDLWPVVDDDGRLLGILTGTRVTALLAVPKS</sequence>
<evidence type="ECO:0000256" key="1">
    <source>
        <dbReference type="PROSITE-ProRule" id="PRU00703"/>
    </source>
</evidence>
<evidence type="ECO:0000313" key="3">
    <source>
        <dbReference type="EMBL" id="GAA1076881.1"/>
    </source>
</evidence>